<feature type="region of interest" description="Disordered" evidence="1">
    <location>
        <begin position="125"/>
        <end position="163"/>
    </location>
</feature>
<name>A0AA39Y6W8_9PEZI</name>
<evidence type="ECO:0000313" key="2">
    <source>
        <dbReference type="EMBL" id="KAK0646495.1"/>
    </source>
</evidence>
<dbReference type="EMBL" id="JAULSV010000004">
    <property type="protein sequence ID" value="KAK0646495.1"/>
    <property type="molecule type" value="Genomic_DNA"/>
</dbReference>
<dbReference type="Proteomes" id="UP001174936">
    <property type="component" value="Unassembled WGS sequence"/>
</dbReference>
<proteinExistence type="predicted"/>
<evidence type="ECO:0000256" key="1">
    <source>
        <dbReference type="SAM" id="MobiDB-lite"/>
    </source>
</evidence>
<accession>A0AA39Y6W8</accession>
<reference evidence="2" key="1">
    <citation type="submission" date="2023-06" db="EMBL/GenBank/DDBJ databases">
        <title>Genome-scale phylogeny and comparative genomics of the fungal order Sordariales.</title>
        <authorList>
            <consortium name="Lawrence Berkeley National Laboratory"/>
            <person name="Hensen N."/>
            <person name="Bonometti L."/>
            <person name="Westerberg I."/>
            <person name="Brannstrom I.O."/>
            <person name="Guillou S."/>
            <person name="Cros-Aarteil S."/>
            <person name="Calhoun S."/>
            <person name="Haridas S."/>
            <person name="Kuo A."/>
            <person name="Mondo S."/>
            <person name="Pangilinan J."/>
            <person name="Riley R."/>
            <person name="Labutti K."/>
            <person name="Andreopoulos B."/>
            <person name="Lipzen A."/>
            <person name="Chen C."/>
            <person name="Yanf M."/>
            <person name="Daum C."/>
            <person name="Ng V."/>
            <person name="Clum A."/>
            <person name="Steindorff A."/>
            <person name="Ohm R."/>
            <person name="Martin F."/>
            <person name="Silar P."/>
            <person name="Natvig D."/>
            <person name="Lalanne C."/>
            <person name="Gautier V."/>
            <person name="Ament-Velasquez S.L."/>
            <person name="Kruys A."/>
            <person name="Hutchinson M.I."/>
            <person name="Powell A.J."/>
            <person name="Barry K."/>
            <person name="Miller A.N."/>
            <person name="Grigoriev I.V."/>
            <person name="Debuchy R."/>
            <person name="Gladieux P."/>
            <person name="Thoren M.H."/>
            <person name="Johannesson H."/>
        </authorList>
    </citation>
    <scope>NUCLEOTIDE SEQUENCE</scope>
    <source>
        <strain evidence="2">SMH2532-1</strain>
    </source>
</reference>
<organism evidence="2 3">
    <name type="scientific">Cercophora newfieldiana</name>
    <dbReference type="NCBI Taxonomy" id="92897"/>
    <lineage>
        <taxon>Eukaryota</taxon>
        <taxon>Fungi</taxon>
        <taxon>Dikarya</taxon>
        <taxon>Ascomycota</taxon>
        <taxon>Pezizomycotina</taxon>
        <taxon>Sordariomycetes</taxon>
        <taxon>Sordariomycetidae</taxon>
        <taxon>Sordariales</taxon>
        <taxon>Lasiosphaeriaceae</taxon>
        <taxon>Cercophora</taxon>
    </lineage>
</organism>
<evidence type="ECO:0000313" key="3">
    <source>
        <dbReference type="Proteomes" id="UP001174936"/>
    </source>
</evidence>
<comment type="caution">
    <text evidence="2">The sequence shown here is derived from an EMBL/GenBank/DDBJ whole genome shotgun (WGS) entry which is preliminary data.</text>
</comment>
<keyword evidence="3" id="KW-1185">Reference proteome</keyword>
<protein>
    <submittedName>
        <fullName evidence="2">Uncharacterized protein</fullName>
    </submittedName>
</protein>
<feature type="compositionally biased region" description="Polar residues" evidence="1">
    <location>
        <begin position="137"/>
        <end position="149"/>
    </location>
</feature>
<sequence>MLVTLPTGDKLIGFDNFGSGSSRPPERSAAQIRSCRPWKTGGRLVKRPVSSWAFVCLPSPIGSSPWHKYQVVSRRGACFFGWTRSVNTYLSRDRCFLFTFLPFLSRPAGLFLSCRVFRFVSSRLPSSCDTRLPTPASPTSPVEQRSPPATTYRPPSGAERLIR</sequence>
<gene>
    <name evidence="2" type="ORF">B0T16DRAFT_413569</name>
</gene>
<dbReference type="AlphaFoldDB" id="A0AA39Y6W8"/>